<dbReference type="GO" id="GO:0009279">
    <property type="term" value="C:cell outer membrane"/>
    <property type="evidence" value="ECO:0007669"/>
    <property type="project" value="UniProtKB-SubCell"/>
</dbReference>
<dbReference type="PANTHER" id="PTHR34501">
    <property type="entry name" value="PROTEIN YDDL-RELATED"/>
    <property type="match status" value="1"/>
</dbReference>
<keyword evidence="6" id="KW-0626">Porin</keyword>
<dbReference type="InterPro" id="IPR050298">
    <property type="entry name" value="Gram-neg_bact_OMP"/>
</dbReference>
<dbReference type="InterPro" id="IPR001702">
    <property type="entry name" value="Porin_Gram-ve"/>
</dbReference>
<reference evidence="7 8" key="1">
    <citation type="submission" date="2018-12" db="EMBL/GenBank/DDBJ databases">
        <authorList>
            <consortium name="Pathogen Informatics"/>
        </authorList>
    </citation>
    <scope>NUCLEOTIDE SEQUENCE [LARGE SCALE GENOMIC DNA]</scope>
    <source>
        <strain evidence="7 8">NCTC8272</strain>
    </source>
</reference>
<protein>
    <submittedName>
        <fullName evidence="7">Outer membrane protein</fullName>
    </submittedName>
</protein>
<organism evidence="7 8">
    <name type="scientific">Salmonella enterica I</name>
    <dbReference type="NCBI Taxonomy" id="59201"/>
    <lineage>
        <taxon>Bacteria</taxon>
        <taxon>Pseudomonadati</taxon>
        <taxon>Pseudomonadota</taxon>
        <taxon>Gammaproteobacteria</taxon>
        <taxon>Enterobacterales</taxon>
        <taxon>Enterobacteriaceae</taxon>
        <taxon>Salmonella</taxon>
    </lineage>
</organism>
<dbReference type="PANTHER" id="PTHR34501:SF2">
    <property type="entry name" value="OUTER MEMBRANE PORIN F-RELATED"/>
    <property type="match status" value="1"/>
</dbReference>
<dbReference type="Pfam" id="PF00267">
    <property type="entry name" value="Porin_1"/>
    <property type="match status" value="1"/>
</dbReference>
<comment type="similarity">
    <text evidence="2 6">Belongs to the Gram-negative porin family.</text>
</comment>
<keyword evidence="4 6" id="KW-0472">Membrane</keyword>
<accession>A0A3S4J1H4</accession>
<evidence type="ECO:0000256" key="6">
    <source>
        <dbReference type="RuleBase" id="RU000469"/>
    </source>
</evidence>
<dbReference type="GO" id="GO:0015288">
    <property type="term" value="F:porin activity"/>
    <property type="evidence" value="ECO:0007669"/>
    <property type="project" value="UniProtKB-KW"/>
</dbReference>
<dbReference type="Proteomes" id="UP000277214">
    <property type="component" value="Chromosome 1"/>
</dbReference>
<evidence type="ECO:0000256" key="2">
    <source>
        <dbReference type="ARBA" id="ARBA00007539"/>
    </source>
</evidence>
<dbReference type="GO" id="GO:0046930">
    <property type="term" value="C:pore complex"/>
    <property type="evidence" value="ECO:0007669"/>
    <property type="project" value="UniProtKB-KW"/>
</dbReference>
<keyword evidence="6" id="KW-0406">Ion transport</keyword>
<dbReference type="SUPFAM" id="SSF56935">
    <property type="entry name" value="Porins"/>
    <property type="match status" value="1"/>
</dbReference>
<dbReference type="GO" id="GO:0034220">
    <property type="term" value="P:monoatomic ion transmembrane transport"/>
    <property type="evidence" value="ECO:0007669"/>
    <property type="project" value="InterPro"/>
</dbReference>
<dbReference type="EMBL" id="LR134149">
    <property type="protein sequence ID" value="VEA34504.1"/>
    <property type="molecule type" value="Genomic_DNA"/>
</dbReference>
<dbReference type="Gene3D" id="2.40.160.10">
    <property type="entry name" value="Porin"/>
    <property type="match status" value="1"/>
</dbReference>
<evidence type="ECO:0000256" key="3">
    <source>
        <dbReference type="ARBA" id="ARBA00022729"/>
    </source>
</evidence>
<proteinExistence type="inferred from homology"/>
<keyword evidence="3" id="KW-0732">Signal</keyword>
<evidence type="ECO:0000256" key="4">
    <source>
        <dbReference type="ARBA" id="ARBA00023136"/>
    </source>
</evidence>
<evidence type="ECO:0000256" key="5">
    <source>
        <dbReference type="ARBA" id="ARBA00023237"/>
    </source>
</evidence>
<dbReference type="PROSITE" id="PS00576">
    <property type="entry name" value="GRAM_NEG_PORIN"/>
    <property type="match status" value="1"/>
</dbReference>
<keyword evidence="6" id="KW-0813">Transport</keyword>
<keyword evidence="5 6" id="KW-0998">Cell outer membrane</keyword>
<comment type="subcellular location">
    <subcellularLocation>
        <location evidence="1 6">Cell outer membrane</location>
        <topology evidence="1 6">Multi-pass membrane protein</topology>
    </subcellularLocation>
</comment>
<keyword evidence="6" id="KW-0812">Transmembrane</keyword>
<evidence type="ECO:0000313" key="8">
    <source>
        <dbReference type="Proteomes" id="UP000277214"/>
    </source>
</evidence>
<dbReference type="InterPro" id="IPR013793">
    <property type="entry name" value="Porin_Gram-ve_CS"/>
</dbReference>
<sequence>MQRVMRLSRIKPRTFEAVAQYQFDFGLRPSIAYLKSKGKNLGTYGDQDLVEYIDVGATYYFNKNMSTFVDYKINLLDDSDFTKAAKVSTDNIVAVGLNYQF</sequence>
<comment type="subunit">
    <text evidence="6">Homotrimer.</text>
</comment>
<evidence type="ECO:0000313" key="7">
    <source>
        <dbReference type="EMBL" id="VEA34504.1"/>
    </source>
</evidence>
<gene>
    <name evidence="7" type="primary">ompD_1</name>
    <name evidence="7" type="ORF">NCTC8272_01473</name>
</gene>
<name>A0A3S4J1H4_SALET</name>
<evidence type="ECO:0000256" key="1">
    <source>
        <dbReference type="ARBA" id="ARBA00004571"/>
    </source>
</evidence>
<dbReference type="InterPro" id="IPR023614">
    <property type="entry name" value="Porin_dom_sf"/>
</dbReference>
<dbReference type="AlphaFoldDB" id="A0A3S4J1H4"/>